<keyword evidence="2" id="KW-1185">Reference proteome</keyword>
<proteinExistence type="predicted"/>
<dbReference type="AlphaFoldDB" id="A0A7J0C4W0"/>
<name>A0A7J0C4W0_9ACTN</name>
<reference evidence="1 2" key="1">
    <citation type="submission" date="2020-05" db="EMBL/GenBank/DDBJ databases">
        <title>Whole genome shotgun sequence of Streptomyces fulvorobeus NBRC 15897.</title>
        <authorList>
            <person name="Komaki H."/>
            <person name="Tamura T."/>
        </authorList>
    </citation>
    <scope>NUCLEOTIDE SEQUENCE [LARGE SCALE GENOMIC DNA]</scope>
    <source>
        <strain evidence="1 2">NBRC 15897</strain>
    </source>
</reference>
<dbReference type="EMBL" id="BLWC01000001">
    <property type="protein sequence ID" value="GFM97562.1"/>
    <property type="molecule type" value="Genomic_DNA"/>
</dbReference>
<evidence type="ECO:0008006" key="3">
    <source>
        <dbReference type="Google" id="ProtNLM"/>
    </source>
</evidence>
<gene>
    <name evidence="1" type="ORF">Sfulv_23730</name>
</gene>
<evidence type="ECO:0000313" key="2">
    <source>
        <dbReference type="Proteomes" id="UP000498980"/>
    </source>
</evidence>
<dbReference type="Proteomes" id="UP000498980">
    <property type="component" value="Unassembled WGS sequence"/>
</dbReference>
<organism evidence="1 2">
    <name type="scientific">Streptomyces fulvorobeus</name>
    <dbReference type="NCBI Taxonomy" id="284028"/>
    <lineage>
        <taxon>Bacteria</taxon>
        <taxon>Bacillati</taxon>
        <taxon>Actinomycetota</taxon>
        <taxon>Actinomycetes</taxon>
        <taxon>Kitasatosporales</taxon>
        <taxon>Streptomycetaceae</taxon>
        <taxon>Streptomyces</taxon>
    </lineage>
</organism>
<sequence length="107" mass="12042">MSHAAQLKGPIVLVWDNLRTHLMPQMKDFIAANQDWLVVSTSPRGHDQVHPPLHPLSITPHSRSIGQRLLNPQESIWAPVKRTIVNLATAVKRSLKKPQYRPHLIGG</sequence>
<protein>
    <recommendedName>
        <fullName evidence="3">Tc1-like transposase DDE domain-containing protein</fullName>
    </recommendedName>
</protein>
<comment type="caution">
    <text evidence="1">The sequence shown here is derived from an EMBL/GenBank/DDBJ whole genome shotgun (WGS) entry which is preliminary data.</text>
</comment>
<accession>A0A7J0C4W0</accession>
<evidence type="ECO:0000313" key="1">
    <source>
        <dbReference type="EMBL" id="GFM97562.1"/>
    </source>
</evidence>